<protein>
    <submittedName>
        <fullName evidence="2">Uncharacterized protein</fullName>
    </submittedName>
</protein>
<keyword evidence="3" id="KW-1185">Reference proteome</keyword>
<gene>
    <name evidence="2" type="ordered locus">ZPR_2852</name>
</gene>
<proteinExistence type="predicted"/>
<keyword evidence="1" id="KW-0812">Transmembrane</keyword>
<dbReference type="EMBL" id="CP001650">
    <property type="protein sequence ID" value="ADF53172.1"/>
    <property type="molecule type" value="Genomic_DNA"/>
</dbReference>
<sequence length="41" mass="5021">MPPNRLSKLLRKLKLQSILFVIFWYYLDFTMLFDLKSQPES</sequence>
<dbReference type="Proteomes" id="UP000001654">
    <property type="component" value="Chromosome"/>
</dbReference>
<keyword evidence="1" id="KW-0472">Membrane</keyword>
<dbReference type="KEGG" id="zpr:ZPR_2852"/>
<dbReference type="HOGENOM" id="CLU_3279170_0_0_10"/>
<accession>D5BG59</accession>
<evidence type="ECO:0000313" key="3">
    <source>
        <dbReference type="Proteomes" id="UP000001654"/>
    </source>
</evidence>
<organism evidence="2 3">
    <name type="scientific">Zunongwangia profunda (strain DSM 18752 / CCTCC AB 206139 / SM-A87)</name>
    <name type="common">Wangia profunda</name>
    <dbReference type="NCBI Taxonomy" id="655815"/>
    <lineage>
        <taxon>Bacteria</taxon>
        <taxon>Pseudomonadati</taxon>
        <taxon>Bacteroidota</taxon>
        <taxon>Flavobacteriia</taxon>
        <taxon>Flavobacteriales</taxon>
        <taxon>Flavobacteriaceae</taxon>
        <taxon>Zunongwangia</taxon>
    </lineage>
</organism>
<keyword evidence="1" id="KW-1133">Transmembrane helix</keyword>
<evidence type="ECO:0000256" key="1">
    <source>
        <dbReference type="SAM" id="Phobius"/>
    </source>
</evidence>
<feature type="transmembrane region" description="Helical" evidence="1">
    <location>
        <begin position="15"/>
        <end position="35"/>
    </location>
</feature>
<name>D5BG59_ZUNPS</name>
<evidence type="ECO:0000313" key="2">
    <source>
        <dbReference type="EMBL" id="ADF53172.1"/>
    </source>
</evidence>
<dbReference type="AlphaFoldDB" id="D5BG59"/>
<dbReference type="STRING" id="655815.ZPR_2852"/>
<reference evidence="2 3" key="1">
    <citation type="journal article" date="2010" name="BMC Genomics">
        <title>The complete genome of Zunongwangia profunda SM-A87 reveals its adaptation to the deep-sea environment and ecological role in sedimentary organic nitrogen degradation.</title>
        <authorList>
            <person name="Qin Q.L."/>
            <person name="Zhang X.Y."/>
            <person name="Wang X.M."/>
            <person name="Liu G.M."/>
            <person name="Chen X.L."/>
            <person name="Xie B.B."/>
            <person name="Dang H.Y."/>
            <person name="Zhou B.C."/>
            <person name="Yu J."/>
            <person name="Zhang Y.Z."/>
        </authorList>
    </citation>
    <scope>NUCLEOTIDE SEQUENCE [LARGE SCALE GENOMIC DNA]</scope>
    <source>
        <strain evidence="3">DSM 18752 / CCTCC AB 206139 / SM-A87</strain>
    </source>
</reference>